<reference evidence="1" key="1">
    <citation type="submission" date="2016-08" db="EMBL/GenBank/DDBJ databases">
        <authorList>
            <person name="Ngugi D.K."/>
            <person name="Miyake S."/>
            <person name="Stingl U."/>
        </authorList>
    </citation>
    <scope>NUCLEOTIDE SEQUENCE</scope>
    <source>
        <strain evidence="1">SCG-B11WGA-EpuloA1</strain>
    </source>
</reference>
<comment type="caution">
    <text evidence="1">The sequence shown here is derived from an EMBL/GenBank/DDBJ whole genome shotgun (WGS) entry which is preliminary data.</text>
</comment>
<dbReference type="Proteomes" id="UP000188605">
    <property type="component" value="Unassembled WGS sequence"/>
</dbReference>
<evidence type="ECO:0000313" key="2">
    <source>
        <dbReference type="Proteomes" id="UP000188605"/>
    </source>
</evidence>
<evidence type="ECO:0000313" key="1">
    <source>
        <dbReference type="EMBL" id="ONI38002.1"/>
    </source>
</evidence>
<protein>
    <submittedName>
        <fullName evidence="1">Uncharacterized protein</fullName>
    </submittedName>
</protein>
<dbReference type="EMBL" id="LJDB01000100">
    <property type="protein sequence ID" value="ONI38002.1"/>
    <property type="molecule type" value="Genomic_DNA"/>
</dbReference>
<name>A0ACC8X820_9FIRM</name>
<accession>A0ACC8X820</accession>
<gene>
    <name evidence="1" type="ORF">AN396_11780</name>
</gene>
<keyword evidence="2" id="KW-1185">Reference proteome</keyword>
<proteinExistence type="predicted"/>
<sequence>MQKKNYKIIIILLNMFLLIPLIFYGSYFLFNFNLPRETWIIISPILLDKFFDLSLLSGGICIVGAIKRKPYMYLSLVNCIAVILSMVQIRDIMHNITTMKYVHLGILMAIISYSVIFCTGYVLINKRKKLTQL</sequence>
<organism evidence="1 2">
    <name type="scientific">Candidatus Epulonipiscium fishelsonii</name>
    <dbReference type="NCBI Taxonomy" id="77094"/>
    <lineage>
        <taxon>Bacteria</taxon>
        <taxon>Bacillati</taxon>
        <taxon>Bacillota</taxon>
        <taxon>Clostridia</taxon>
        <taxon>Lachnospirales</taxon>
        <taxon>Lachnospiraceae</taxon>
        <taxon>Candidatus Epulonipiscium</taxon>
    </lineage>
</organism>